<comment type="caution">
    <text evidence="3">The sequence shown here is derived from an EMBL/GenBank/DDBJ whole genome shotgun (WGS) entry which is preliminary data.</text>
</comment>
<evidence type="ECO:0000259" key="2">
    <source>
        <dbReference type="PROSITE" id="PS50943"/>
    </source>
</evidence>
<feature type="domain" description="HTH cro/C1-type" evidence="2">
    <location>
        <begin position="5"/>
        <end position="59"/>
    </location>
</feature>
<dbReference type="Proteomes" id="UP000178622">
    <property type="component" value="Unassembled WGS sequence"/>
</dbReference>
<dbReference type="RefSeq" id="WP_070792008.1">
    <property type="nucleotide sequence ID" value="NZ_MKIR01000012.1"/>
</dbReference>
<dbReference type="Gene3D" id="1.10.260.40">
    <property type="entry name" value="lambda repressor-like DNA-binding domains"/>
    <property type="match status" value="1"/>
</dbReference>
<dbReference type="GO" id="GO:0003677">
    <property type="term" value="F:DNA binding"/>
    <property type="evidence" value="ECO:0007669"/>
    <property type="project" value="UniProtKB-KW"/>
</dbReference>
<dbReference type="SUPFAM" id="SSF47413">
    <property type="entry name" value="lambda repressor-like DNA-binding domains"/>
    <property type="match status" value="1"/>
</dbReference>
<accession>A0A1E8GMM2</accession>
<evidence type="ECO:0000256" key="1">
    <source>
        <dbReference type="ARBA" id="ARBA00023125"/>
    </source>
</evidence>
<dbReference type="PANTHER" id="PTHR46558">
    <property type="entry name" value="TRACRIPTIONAL REGULATORY PROTEIN-RELATED-RELATED"/>
    <property type="match status" value="1"/>
</dbReference>
<name>A0A1E8GMM2_9LACT</name>
<dbReference type="AlphaFoldDB" id="A0A1E8GMM2"/>
<dbReference type="PROSITE" id="PS50943">
    <property type="entry name" value="HTH_CROC1"/>
    <property type="match status" value="1"/>
</dbReference>
<keyword evidence="4" id="KW-1185">Reference proteome</keyword>
<dbReference type="EMBL" id="MKIR01000012">
    <property type="protein sequence ID" value="OFI49491.1"/>
    <property type="molecule type" value="Genomic_DNA"/>
</dbReference>
<dbReference type="InterPro" id="IPR010982">
    <property type="entry name" value="Lambda_DNA-bd_dom_sf"/>
</dbReference>
<keyword evidence="1" id="KW-0238">DNA-binding</keyword>
<gene>
    <name evidence="3" type="ORF">BG261_02620</name>
</gene>
<dbReference type="STRING" id="1859473.BG261_02620"/>
<dbReference type="SMART" id="SM00530">
    <property type="entry name" value="HTH_XRE"/>
    <property type="match status" value="1"/>
</dbReference>
<dbReference type="InterPro" id="IPR001387">
    <property type="entry name" value="Cro/C1-type_HTH"/>
</dbReference>
<dbReference type="Pfam" id="PF01381">
    <property type="entry name" value="HTH_3"/>
    <property type="match status" value="1"/>
</dbReference>
<evidence type="ECO:0000313" key="4">
    <source>
        <dbReference type="Proteomes" id="UP000178622"/>
    </source>
</evidence>
<dbReference type="PANTHER" id="PTHR46558:SF4">
    <property type="entry name" value="DNA-BIDING PHAGE PROTEIN"/>
    <property type="match status" value="1"/>
</dbReference>
<sequence>MKTKVKEYRLRRNLTQQQLADLVQVSARTIISLEKEKYKPSLFLAYKLALLFDTSIEELCCMEENMKDEEKKYENLQ</sequence>
<reference evidence="4" key="1">
    <citation type="submission" date="2016-09" db="EMBL/GenBank/DDBJ databases">
        <title>Draft genome sequence of a novel species of the family Streptococcaceae isolated from flowers.</title>
        <authorList>
            <person name="Chuah L.-O."/>
            <person name="Yap K.-P."/>
            <person name="Thong K.L."/>
            <person name="Liong M.T."/>
            <person name="Ahmad R."/>
            <person name="Rusul G."/>
        </authorList>
    </citation>
    <scope>NUCLEOTIDE SEQUENCE [LARGE SCALE GENOMIC DNA]</scope>
    <source>
        <strain evidence="4">DF1</strain>
    </source>
</reference>
<dbReference type="CDD" id="cd00093">
    <property type="entry name" value="HTH_XRE"/>
    <property type="match status" value="1"/>
</dbReference>
<dbReference type="OrthoDB" id="6386941at2"/>
<evidence type="ECO:0000313" key="3">
    <source>
        <dbReference type="EMBL" id="OFI49491.1"/>
    </source>
</evidence>
<organism evidence="3 4">
    <name type="scientific">Floricoccus tropicus</name>
    <dbReference type="NCBI Taxonomy" id="1859473"/>
    <lineage>
        <taxon>Bacteria</taxon>
        <taxon>Bacillati</taxon>
        <taxon>Bacillota</taxon>
        <taxon>Bacilli</taxon>
        <taxon>Lactobacillales</taxon>
        <taxon>Streptococcaceae</taxon>
        <taxon>Floricoccus</taxon>
    </lineage>
</organism>
<protein>
    <submittedName>
        <fullName evidence="3">Transcriptional regulator</fullName>
    </submittedName>
</protein>
<proteinExistence type="predicted"/>